<keyword evidence="2" id="KW-0378">Hydrolase</keyword>
<evidence type="ECO:0000256" key="1">
    <source>
        <dbReference type="SAM" id="MobiDB-lite"/>
    </source>
</evidence>
<dbReference type="AlphaFoldDB" id="A0A2Z4KB96"/>
<feature type="compositionally biased region" description="Polar residues" evidence="1">
    <location>
        <begin position="241"/>
        <end position="254"/>
    </location>
</feature>
<sequence length="405" mass="44365">MSTLSFIYETYTSGFANEKNPLCEIIPSYLEIISKFAISSLCGETMSLVLAKETISSLCGEAISSVPVKDTIYAVAGTPVSLVPIKETISALGGTLAGILVYLIPTKESILFVSFKVVDSVVTSLCDTPFTQSICTVDTEHVCNIFINDVILNDYINNNNRILCELLHSGLEGFIYTIQNSKCNLNLTDHIRTCEKVLAISTTRPICDIIVNVIRDHNFIECSSSDNVTVPVINNTIKSTKVGPNNSKVNQSDKNPLKPISNPEPTLETKKRRKANSINVDLQCVDTRGTINDEGVVLIDTLDSTASHLMILYHSLTSRQVIISVNGTFWRGLVINSSNAAQMRANALGIGAILTRTSIHYLNANRYGMWITPIPNRIAIQVGNYNVTSAGLPLKINNRFVFILD</sequence>
<protein>
    <submittedName>
        <fullName evidence="2">LAGLIDADG homing endonuclease</fullName>
    </submittedName>
</protein>
<dbReference type="EMBL" id="MH221526">
    <property type="protein sequence ID" value="AWW89562.1"/>
    <property type="molecule type" value="Genomic_DNA"/>
</dbReference>
<accession>A0A2Z4KB96</accession>
<geneLocation type="mitochondrion" evidence="2"/>
<keyword evidence="2" id="KW-0255">Endonuclease</keyword>
<proteinExistence type="predicted"/>
<feature type="region of interest" description="Disordered" evidence="1">
    <location>
        <begin position="241"/>
        <end position="272"/>
    </location>
</feature>
<keyword evidence="2" id="KW-0496">Mitochondrion</keyword>
<organism evidence="2">
    <name type="scientific">Lecanora markjohnstonii</name>
    <dbReference type="NCBI Taxonomy" id="2217878"/>
    <lineage>
        <taxon>Eukaryota</taxon>
        <taxon>Fungi</taxon>
        <taxon>Dikarya</taxon>
        <taxon>Ascomycota</taxon>
        <taxon>Pezizomycotina</taxon>
        <taxon>Lecanoromycetes</taxon>
        <taxon>OSLEUM clade</taxon>
        <taxon>Lecanoromycetidae</taxon>
        <taxon>Lecanorales</taxon>
        <taxon>Lecanorineae</taxon>
        <taxon>Lecanoraceae</taxon>
        <taxon>Lecanora</taxon>
    </lineage>
</organism>
<reference evidence="2" key="1">
    <citation type="journal article" date="2018" name="Bryologist">
        <title>Lecanora markjohnstonii (Lecanoraceae, lichenized Ascomycetes), a new sorediate crustose lichen from the southeastern United States.</title>
        <authorList>
            <person name="Stewart C.R.A."/>
            <person name="Lendemer J.C."/>
            <person name="Keepers K.G."/>
            <person name="Pogoda C.S."/>
            <person name="Kane N.C."/>
            <person name="McCain C.M."/>
            <person name="Tripp E.A."/>
        </authorList>
    </citation>
    <scope>NUCLEOTIDE SEQUENCE</scope>
</reference>
<name>A0A2Z4KB96_9LECA</name>
<dbReference type="GO" id="GO:0004519">
    <property type="term" value="F:endonuclease activity"/>
    <property type="evidence" value="ECO:0007669"/>
    <property type="project" value="UniProtKB-KW"/>
</dbReference>
<evidence type="ECO:0000313" key="2">
    <source>
        <dbReference type="EMBL" id="AWW89562.1"/>
    </source>
</evidence>
<keyword evidence="2" id="KW-0540">Nuclease</keyword>